<keyword evidence="3" id="KW-1185">Reference proteome</keyword>
<evidence type="ECO:0000259" key="1">
    <source>
        <dbReference type="Pfam" id="PF04717"/>
    </source>
</evidence>
<proteinExistence type="predicted"/>
<sequence length="191" mass="21449">MRDNILYRVSQLERKLANTVIIGVISDVDYEDALVRIVSGDFISSWVPWLTTRAHHDREYWAPEVGEQVIMFSPDGELEQGVILPALYQSKFNKLANHPDIHIKQYKDNTTFVYDRKNSQLKINIAENGTTEIVSTGGVSIKGDVYVEGNIKATQDITDKTSSMSADRAIYNKHTHIVTGHSKANPTGDTQ</sequence>
<dbReference type="RefSeq" id="WP_094785811.1">
    <property type="nucleotide sequence ID" value="NZ_NDXW01000001.1"/>
</dbReference>
<dbReference type="AlphaFoldDB" id="A0A4P9VGK9"/>
<organism evidence="2 3">
    <name type="scientific">Zooshikella ganghwensis</name>
    <dbReference type="NCBI Taxonomy" id="202772"/>
    <lineage>
        <taxon>Bacteria</taxon>
        <taxon>Pseudomonadati</taxon>
        <taxon>Pseudomonadota</taxon>
        <taxon>Gammaproteobacteria</taxon>
        <taxon>Oceanospirillales</taxon>
        <taxon>Zooshikellaceae</taxon>
        <taxon>Zooshikella</taxon>
    </lineage>
</organism>
<protein>
    <submittedName>
        <fullName evidence="2">Phage baseplate assembly protein V</fullName>
    </submittedName>
</protein>
<evidence type="ECO:0000313" key="3">
    <source>
        <dbReference type="Proteomes" id="UP000257039"/>
    </source>
</evidence>
<name>A0A4P9VGK9_9GAMM</name>
<dbReference type="EMBL" id="NDXW01000001">
    <property type="protein sequence ID" value="RDH42285.1"/>
    <property type="molecule type" value="Genomic_DNA"/>
</dbReference>
<accession>A0A4P9VGK9</accession>
<feature type="domain" description="Gp5/Type VI secretion system Vgr protein OB-fold" evidence="1">
    <location>
        <begin position="22"/>
        <end position="88"/>
    </location>
</feature>
<dbReference type="InterPro" id="IPR006531">
    <property type="entry name" value="Gp5/Vgr_OB"/>
</dbReference>
<dbReference type="Gene3D" id="6.20.150.10">
    <property type="match status" value="1"/>
</dbReference>
<dbReference type="InterPro" id="IPR037026">
    <property type="entry name" value="Vgr_OB-fold_dom_sf"/>
</dbReference>
<dbReference type="Gene3D" id="2.40.50.230">
    <property type="entry name" value="Gp5 N-terminal domain"/>
    <property type="match status" value="1"/>
</dbReference>
<gene>
    <name evidence="2" type="ORF">B9G39_01845</name>
</gene>
<dbReference type="InterPro" id="IPR013046">
    <property type="entry name" value="GpV/Gp45"/>
</dbReference>
<dbReference type="Pfam" id="PF04717">
    <property type="entry name" value="Phage_base_V"/>
    <property type="match status" value="1"/>
</dbReference>
<evidence type="ECO:0000313" key="2">
    <source>
        <dbReference type="EMBL" id="RDH42285.1"/>
    </source>
</evidence>
<dbReference type="NCBIfam" id="TIGR01644">
    <property type="entry name" value="phage_P2_V"/>
    <property type="match status" value="1"/>
</dbReference>
<reference evidence="2 3" key="1">
    <citation type="submission" date="2017-04" db="EMBL/GenBank/DDBJ databases">
        <title>Draft genome sequence of Zooshikella ganghwensis VG4 isolated from Red Sea sediments.</title>
        <authorList>
            <person name="Rehman Z."/>
            <person name="Alam I."/>
            <person name="Kamau A."/>
            <person name="Bajic V."/>
            <person name="Leiknes T."/>
        </authorList>
    </citation>
    <scope>NUCLEOTIDE SEQUENCE [LARGE SCALE GENOMIC DNA]</scope>
    <source>
        <strain evidence="2 3">VG4</strain>
    </source>
</reference>
<comment type="caution">
    <text evidence="2">The sequence shown here is derived from an EMBL/GenBank/DDBJ whole genome shotgun (WGS) entry which is preliminary data.</text>
</comment>
<dbReference type="Proteomes" id="UP000257039">
    <property type="component" value="Unassembled WGS sequence"/>
</dbReference>